<evidence type="ECO:0000256" key="2">
    <source>
        <dbReference type="ARBA" id="ARBA00023121"/>
    </source>
</evidence>
<accession>A0A7R9QW69</accession>
<dbReference type="InterPro" id="IPR012674">
    <property type="entry name" value="Calycin"/>
</dbReference>
<dbReference type="Proteomes" id="UP000728032">
    <property type="component" value="Unassembled WGS sequence"/>
</dbReference>
<evidence type="ECO:0000313" key="4">
    <source>
        <dbReference type="Proteomes" id="UP000728032"/>
    </source>
</evidence>
<dbReference type="Pfam" id="PF14651">
    <property type="entry name" value="Lipocalin_7"/>
    <property type="match status" value="1"/>
</dbReference>
<dbReference type="PRINTS" id="PR00178">
    <property type="entry name" value="FATTYACIDBP"/>
</dbReference>
<dbReference type="OrthoDB" id="354351at2759"/>
<organism evidence="3">
    <name type="scientific">Oppiella nova</name>
    <dbReference type="NCBI Taxonomy" id="334625"/>
    <lineage>
        <taxon>Eukaryota</taxon>
        <taxon>Metazoa</taxon>
        <taxon>Ecdysozoa</taxon>
        <taxon>Arthropoda</taxon>
        <taxon>Chelicerata</taxon>
        <taxon>Arachnida</taxon>
        <taxon>Acari</taxon>
        <taxon>Acariformes</taxon>
        <taxon>Sarcoptiformes</taxon>
        <taxon>Oribatida</taxon>
        <taxon>Brachypylina</taxon>
        <taxon>Oppioidea</taxon>
        <taxon>Oppiidae</taxon>
        <taxon>Oppiella</taxon>
    </lineage>
</organism>
<gene>
    <name evidence="3" type="ORF">ONB1V03_LOCUS17263</name>
</gene>
<keyword evidence="2" id="KW-0446">Lipid-binding</keyword>
<comment type="similarity">
    <text evidence="1">Belongs to the calycin superfamily. Fatty-acid binding protein (FABP) family.</text>
</comment>
<dbReference type="CDD" id="cd00742">
    <property type="entry name" value="FABP"/>
    <property type="match status" value="1"/>
</dbReference>
<evidence type="ECO:0000256" key="1">
    <source>
        <dbReference type="ARBA" id="ARBA00008390"/>
    </source>
</evidence>
<dbReference type="AlphaFoldDB" id="A0A7R9QW69"/>
<dbReference type="EMBL" id="OC935853">
    <property type="protein sequence ID" value="CAD7660700.1"/>
    <property type="molecule type" value="Genomic_DNA"/>
</dbReference>
<dbReference type="PANTHER" id="PTHR11955">
    <property type="entry name" value="FATTY ACID BINDING PROTEIN"/>
    <property type="match status" value="1"/>
</dbReference>
<dbReference type="InterPro" id="IPR031259">
    <property type="entry name" value="ILBP"/>
</dbReference>
<proteinExistence type="inferred from homology"/>
<protein>
    <submittedName>
        <fullName evidence="3">Uncharacterized protein</fullName>
    </submittedName>
</protein>
<evidence type="ECO:0000313" key="3">
    <source>
        <dbReference type="EMBL" id="CAD7660700.1"/>
    </source>
</evidence>
<sequence length="130" mass="14348">MTDFTGKYKQTSAENLEALFKEIGAPQEVVDRLKSSISELEVTKAGSEYTVKMITPDRTRETKFELGKEFEGPRFGGPVVKSVVVADGNKLIETIKGEKEIKIVRELNGNQLRVSTTVGPVVGVITYARQ</sequence>
<dbReference type="Gene3D" id="2.40.128.20">
    <property type="match status" value="1"/>
</dbReference>
<keyword evidence="4" id="KW-1185">Reference proteome</keyword>
<name>A0A7R9QW69_9ACAR</name>
<dbReference type="GO" id="GO:0008289">
    <property type="term" value="F:lipid binding"/>
    <property type="evidence" value="ECO:0007669"/>
    <property type="project" value="UniProtKB-KW"/>
</dbReference>
<reference evidence="3" key="1">
    <citation type="submission" date="2020-11" db="EMBL/GenBank/DDBJ databases">
        <authorList>
            <person name="Tran Van P."/>
        </authorList>
    </citation>
    <scope>NUCLEOTIDE SEQUENCE</scope>
</reference>
<dbReference type="EMBL" id="CAJPVJ010021028">
    <property type="protein sequence ID" value="CAG2177836.1"/>
    <property type="molecule type" value="Genomic_DNA"/>
</dbReference>
<dbReference type="InterPro" id="IPR000463">
    <property type="entry name" value="Fatty_acid-bd"/>
</dbReference>
<dbReference type="SUPFAM" id="SSF50814">
    <property type="entry name" value="Lipocalins"/>
    <property type="match status" value="1"/>
</dbReference>